<feature type="domain" description="Peptidase A1" evidence="3">
    <location>
        <begin position="1"/>
        <end position="303"/>
    </location>
</feature>
<dbReference type="AlphaFoldDB" id="A0AAE1C3T4"/>
<dbReference type="InterPro" id="IPR021109">
    <property type="entry name" value="Peptidase_aspartic_dom_sf"/>
</dbReference>
<accession>A0AAE1C3T4</accession>
<dbReference type="Pfam" id="PF00026">
    <property type="entry name" value="Asp"/>
    <property type="match status" value="2"/>
</dbReference>
<name>A0AAE1C3T4_9PEZI</name>
<comment type="similarity">
    <text evidence="1">Belongs to the peptidase A1 family.</text>
</comment>
<dbReference type="GO" id="GO:0006508">
    <property type="term" value="P:proteolysis"/>
    <property type="evidence" value="ECO:0007669"/>
    <property type="project" value="InterPro"/>
</dbReference>
<dbReference type="CDD" id="cd05471">
    <property type="entry name" value="pepsin_like"/>
    <property type="match status" value="1"/>
</dbReference>
<proteinExistence type="inferred from homology"/>
<dbReference type="PROSITE" id="PS51767">
    <property type="entry name" value="PEPTIDASE_A1"/>
    <property type="match status" value="1"/>
</dbReference>
<dbReference type="SUPFAM" id="SSF50630">
    <property type="entry name" value="Acid proteases"/>
    <property type="match status" value="1"/>
</dbReference>
<sequence>MTVDTGSADAWVLGSDSQCLQLAPNGTTVQASRDSCPSGSTTFNYPGKATDHGFEVDDSVWFGQSLGAGDTIGTFSYDTMSFPGCGSRRDSLSIPHQEFAVANTTIGAVLDGFAVGILGFGYPSITYQHPNTLSIDEVLAGNASLFDDRTAYPTVFESLVAEGMEPYINLARERTPFDQAQGFEWTLRIQSLTYTTPYGTTVTNTTSFQAVVDSGQNLNLLPFEAARDINAAFDPPATLVETTGFYTVPCNATPPTLGVTIANHTFAIHALDMIWCDEAGTCYSSVVPATNDAQQGISLELPR</sequence>
<gene>
    <name evidence="4" type="ORF">LTR78_003550</name>
</gene>
<evidence type="ECO:0000256" key="2">
    <source>
        <dbReference type="PIRSR" id="PIRSR601461-1"/>
    </source>
</evidence>
<evidence type="ECO:0000256" key="1">
    <source>
        <dbReference type="ARBA" id="ARBA00007447"/>
    </source>
</evidence>
<dbReference type="InterPro" id="IPR001461">
    <property type="entry name" value="Aspartic_peptidase_A1"/>
</dbReference>
<evidence type="ECO:0000313" key="5">
    <source>
        <dbReference type="Proteomes" id="UP001274830"/>
    </source>
</evidence>
<dbReference type="GO" id="GO:0000324">
    <property type="term" value="C:fungal-type vacuole"/>
    <property type="evidence" value="ECO:0007669"/>
    <property type="project" value="TreeGrafter"/>
</dbReference>
<dbReference type="InterPro" id="IPR033121">
    <property type="entry name" value="PEPTIDASE_A1"/>
</dbReference>
<evidence type="ECO:0000313" key="4">
    <source>
        <dbReference type="EMBL" id="KAK3676773.1"/>
    </source>
</evidence>
<reference evidence="4" key="1">
    <citation type="submission" date="2023-07" db="EMBL/GenBank/DDBJ databases">
        <title>Black Yeasts Isolated from many extreme environments.</title>
        <authorList>
            <person name="Coleine C."/>
            <person name="Stajich J.E."/>
            <person name="Selbmann L."/>
        </authorList>
    </citation>
    <scope>NUCLEOTIDE SEQUENCE</scope>
    <source>
        <strain evidence="4">CCFEE 5485</strain>
    </source>
</reference>
<comment type="caution">
    <text evidence="4">The sequence shown here is derived from an EMBL/GenBank/DDBJ whole genome shotgun (WGS) entry which is preliminary data.</text>
</comment>
<feature type="active site" evidence="2">
    <location>
        <position position="4"/>
    </location>
</feature>
<protein>
    <recommendedName>
        <fullName evidence="3">Peptidase A1 domain-containing protein</fullName>
    </recommendedName>
</protein>
<dbReference type="InterPro" id="IPR034164">
    <property type="entry name" value="Pepsin-like_dom"/>
</dbReference>
<organism evidence="4 5">
    <name type="scientific">Recurvomyces mirabilis</name>
    <dbReference type="NCBI Taxonomy" id="574656"/>
    <lineage>
        <taxon>Eukaryota</taxon>
        <taxon>Fungi</taxon>
        <taxon>Dikarya</taxon>
        <taxon>Ascomycota</taxon>
        <taxon>Pezizomycotina</taxon>
        <taxon>Dothideomycetes</taxon>
        <taxon>Dothideomycetidae</taxon>
        <taxon>Mycosphaerellales</taxon>
        <taxon>Teratosphaeriaceae</taxon>
        <taxon>Recurvomyces</taxon>
    </lineage>
</organism>
<dbReference type="GO" id="GO:0004190">
    <property type="term" value="F:aspartic-type endopeptidase activity"/>
    <property type="evidence" value="ECO:0007669"/>
    <property type="project" value="InterPro"/>
</dbReference>
<dbReference type="Proteomes" id="UP001274830">
    <property type="component" value="Unassembled WGS sequence"/>
</dbReference>
<dbReference type="EMBL" id="JAUTXT010000009">
    <property type="protein sequence ID" value="KAK3676773.1"/>
    <property type="molecule type" value="Genomic_DNA"/>
</dbReference>
<dbReference type="Gene3D" id="2.40.70.10">
    <property type="entry name" value="Acid Proteases"/>
    <property type="match status" value="2"/>
</dbReference>
<evidence type="ECO:0000259" key="3">
    <source>
        <dbReference type="PROSITE" id="PS51767"/>
    </source>
</evidence>
<feature type="active site" evidence="2">
    <location>
        <position position="213"/>
    </location>
</feature>
<keyword evidence="5" id="KW-1185">Reference proteome</keyword>
<dbReference type="PANTHER" id="PTHR47966">
    <property type="entry name" value="BETA-SITE APP-CLEAVING ENZYME, ISOFORM A-RELATED"/>
    <property type="match status" value="1"/>
</dbReference>
<dbReference type="PANTHER" id="PTHR47966:SF47">
    <property type="entry name" value="ENDOPEPTIDASE, PUTATIVE (AFU_ORTHOLOGUE AFUA_3G01220)-RELATED"/>
    <property type="match status" value="1"/>
</dbReference>